<dbReference type="RefSeq" id="WP_017894627.1">
    <property type="nucleotide sequence ID" value="NZ_CBXI010000023.1"/>
</dbReference>
<gene>
    <name evidence="1" type="ORF">CTDIVETGP_1409</name>
</gene>
<evidence type="ECO:0000313" key="1">
    <source>
        <dbReference type="EMBL" id="CDL91339.1"/>
    </source>
</evidence>
<dbReference type="AlphaFoldDB" id="W6N7K5"/>
<evidence type="ECO:0000313" key="2">
    <source>
        <dbReference type="Proteomes" id="UP000019482"/>
    </source>
</evidence>
<dbReference type="EMBL" id="CBXI010000023">
    <property type="protein sequence ID" value="CDL91339.1"/>
    <property type="molecule type" value="Genomic_DNA"/>
</dbReference>
<sequence length="52" mass="6318">MNEKTTLYIEPELKKKVQVELIKDEDKQSLSNLVNILLGKWIRERELRDKEY</sequence>
<comment type="caution">
    <text evidence="1">The sequence shown here is derived from an EMBL/GenBank/DDBJ whole genome shotgun (WGS) entry which is preliminary data.</text>
</comment>
<accession>W6N7K5</accession>
<name>W6N7K5_CLOTY</name>
<protein>
    <submittedName>
        <fullName evidence="1">Uncharacterized protein</fullName>
    </submittedName>
</protein>
<dbReference type="Proteomes" id="UP000019482">
    <property type="component" value="Unassembled WGS sequence"/>
</dbReference>
<reference evidence="1 2" key="1">
    <citation type="journal article" date="2015" name="Genome Announc.">
        <title>Draft Genome Sequence of Clostridium tyrobutyricum Strain DIVETGP, Isolated from Cow's Milk for Grana Padano Production.</title>
        <authorList>
            <person name="Soggiu A."/>
            <person name="Piras C."/>
            <person name="Gaiarsa S."/>
            <person name="Sassera D."/>
            <person name="Roncada P."/>
            <person name="Bendixen E."/>
            <person name="Brasca M."/>
            <person name="Bonizzi L."/>
        </authorList>
    </citation>
    <scope>NUCLEOTIDE SEQUENCE [LARGE SCALE GENOMIC DNA]</scope>
    <source>
        <strain evidence="1 2">DIVETGP</strain>
    </source>
</reference>
<dbReference type="GeneID" id="56700198"/>
<organism evidence="1 2">
    <name type="scientific">Clostridium tyrobutyricum DIVETGP</name>
    <dbReference type="NCBI Taxonomy" id="1408889"/>
    <lineage>
        <taxon>Bacteria</taxon>
        <taxon>Bacillati</taxon>
        <taxon>Bacillota</taxon>
        <taxon>Clostridia</taxon>
        <taxon>Eubacteriales</taxon>
        <taxon>Clostridiaceae</taxon>
        <taxon>Clostridium</taxon>
    </lineage>
</organism>
<keyword evidence="2" id="KW-1185">Reference proteome</keyword>
<proteinExistence type="predicted"/>